<reference evidence="2" key="1">
    <citation type="submission" date="2006-01" db="EMBL/GenBank/DDBJ databases">
        <title>Genome of the cyst-dividing bacterium Ramlibacter tataouinensis.</title>
        <authorList>
            <person name="Barakat M."/>
            <person name="Ortet P."/>
            <person name="De Luca G."/>
            <person name="Jourlin-Castelli C."/>
            <person name="Ansaldi M."/>
            <person name="Py B."/>
            <person name="Fichant G."/>
            <person name="Coutinho P."/>
            <person name="Voulhoux R."/>
            <person name="Bastien O."/>
            <person name="Roy S."/>
            <person name="Marechal E."/>
            <person name="Henrissat B."/>
            <person name="Quentin Y."/>
            <person name="Noirot P."/>
            <person name="Filloux A."/>
            <person name="Mejean V."/>
            <person name="DuBow M."/>
            <person name="Barras F."/>
            <person name="Heulin T."/>
        </authorList>
    </citation>
    <scope>NUCLEOTIDE SEQUENCE [LARGE SCALE GENOMIC DNA]</scope>
    <source>
        <strain evidence="2">ATCC BAA-407 / DSM 14655 / LMG 21543 / TTB310</strain>
    </source>
</reference>
<reference evidence="1 2" key="2">
    <citation type="journal article" date="2011" name="PLoS ONE">
        <title>The Cyst-Dividing Bacterium Ramlibacter tataouinensis TTB310 Genome Reveals a Well-Stocked Toolbox for Adaptation to a Desert Environment.</title>
        <authorList>
            <person name="De Luca G."/>
            <person name="Barakat M."/>
            <person name="Ortet P."/>
            <person name="Fochesato S."/>
            <person name="Jourlin-Castelli C."/>
            <person name="Ansaldi M."/>
            <person name="Py B."/>
            <person name="Fichant G."/>
            <person name="Coutinho P.M."/>
            <person name="Voulhoux R."/>
            <person name="Bastien O."/>
            <person name="Marechal E."/>
            <person name="Henrissat B."/>
            <person name="Quentin Y."/>
            <person name="Noirot P."/>
            <person name="Filloux A."/>
            <person name="Mejean V."/>
            <person name="Dubow M.S."/>
            <person name="Barras F."/>
            <person name="Barbe V."/>
            <person name="Weissenbach J."/>
            <person name="Mihalcescu I."/>
            <person name="Vermeglio A."/>
            <person name="Achouak W."/>
            <person name="Heulin T."/>
        </authorList>
    </citation>
    <scope>NUCLEOTIDE SEQUENCE [LARGE SCALE GENOMIC DNA]</scope>
    <source>
        <strain evidence="2">ATCC BAA-407 / DSM 14655 / LMG 21543 / TTB310</strain>
    </source>
</reference>
<dbReference type="Proteomes" id="UP000008385">
    <property type="component" value="Chromosome"/>
</dbReference>
<keyword evidence="2" id="KW-1185">Reference proteome</keyword>
<dbReference type="AlphaFoldDB" id="F5Y5Q1"/>
<evidence type="ECO:0008006" key="3">
    <source>
        <dbReference type="Google" id="ProtNLM"/>
    </source>
</evidence>
<dbReference type="RefSeq" id="WP_013902166.1">
    <property type="nucleotide sequence ID" value="NC_015677.1"/>
</dbReference>
<dbReference type="OrthoDB" id="8989364at2"/>
<organism evidence="1 2">
    <name type="scientific">Ramlibacter tataouinensis (strain ATCC BAA-407 / DSM 14655 / LMG 21543 / TTB310)</name>
    <dbReference type="NCBI Taxonomy" id="365046"/>
    <lineage>
        <taxon>Bacteria</taxon>
        <taxon>Pseudomonadati</taxon>
        <taxon>Pseudomonadota</taxon>
        <taxon>Betaproteobacteria</taxon>
        <taxon>Burkholderiales</taxon>
        <taxon>Comamonadaceae</taxon>
        <taxon>Ramlibacter</taxon>
    </lineage>
</organism>
<proteinExistence type="predicted"/>
<dbReference type="HOGENOM" id="CLU_079815_0_0_4"/>
<dbReference type="EMBL" id="CP000245">
    <property type="protein sequence ID" value="AEG93935.1"/>
    <property type="molecule type" value="Genomic_DNA"/>
</dbReference>
<dbReference type="Gene3D" id="3.40.50.2000">
    <property type="entry name" value="Glycogen Phosphorylase B"/>
    <property type="match status" value="1"/>
</dbReference>
<name>F5Y5Q1_RAMTT</name>
<dbReference type="SUPFAM" id="SSF53756">
    <property type="entry name" value="UDP-Glycosyltransferase/glycogen phosphorylase"/>
    <property type="match status" value="1"/>
</dbReference>
<dbReference type="eggNOG" id="COG0438">
    <property type="taxonomic scope" value="Bacteria"/>
</dbReference>
<evidence type="ECO:0000313" key="1">
    <source>
        <dbReference type="EMBL" id="AEG93935.1"/>
    </source>
</evidence>
<sequence>MKVHFVRLAQAYLPELDAYDSFLRALGHQACLHTHVGTIPADAQVVWWMCGRVPAAISHSAPGAFHVHEYSSASVPPFAWLKDRVKRYLQPRPDYRIFQNEWVRRRFDFRDGRPSELRDMGVAPAFLEMPPHGVTPDHDFVYLGEMRRLRGFLRVFDALELAGLRVLLVGQLPDDLAQRLGPTALRTVTGRVPHAQVPSLLRRARVGLNLVPDRAPFNLQTSTKLLEYCACGLHVLSTDYPWVRDFARQRGGDFSYLAAPADPRSVMQDLAKALQAQAQATAAVVDVRALAWPRLLGDLHIWRTIGVEP</sequence>
<dbReference type="Pfam" id="PF13692">
    <property type="entry name" value="Glyco_trans_1_4"/>
    <property type="match status" value="1"/>
</dbReference>
<dbReference type="KEGG" id="rta:Rta_28320"/>
<protein>
    <recommendedName>
        <fullName evidence="3">Glycosyltransferase</fullName>
    </recommendedName>
</protein>
<evidence type="ECO:0000313" key="2">
    <source>
        <dbReference type="Proteomes" id="UP000008385"/>
    </source>
</evidence>
<dbReference type="STRING" id="365046.Rta_28320"/>
<gene>
    <name evidence="1" type="ordered locus">Rta_28320</name>
</gene>
<accession>F5Y5Q1</accession>